<dbReference type="InterPro" id="IPR015931">
    <property type="entry name" value="Acnase/IPM_dHydase_lsu_aba_1/3"/>
</dbReference>
<evidence type="ECO:0000256" key="4">
    <source>
        <dbReference type="ARBA" id="ARBA00023014"/>
    </source>
</evidence>
<dbReference type="InterPro" id="IPR000573">
    <property type="entry name" value="AconitaseA/IPMdHydase_ssu_swvl"/>
</dbReference>
<dbReference type="Gene3D" id="3.30.499.10">
    <property type="entry name" value="Aconitase, domain 3"/>
    <property type="match status" value="3"/>
</dbReference>
<keyword evidence="9" id="KW-1185">Reference proteome</keyword>
<organism evidence="8 9">
    <name type="scientific">Neofusicoccum ribis</name>
    <dbReference type="NCBI Taxonomy" id="45134"/>
    <lineage>
        <taxon>Eukaryota</taxon>
        <taxon>Fungi</taxon>
        <taxon>Dikarya</taxon>
        <taxon>Ascomycota</taxon>
        <taxon>Pezizomycotina</taxon>
        <taxon>Dothideomycetes</taxon>
        <taxon>Dothideomycetes incertae sedis</taxon>
        <taxon>Botryosphaeriales</taxon>
        <taxon>Botryosphaeriaceae</taxon>
        <taxon>Neofusicoccum</taxon>
    </lineage>
</organism>
<name>A0ABR3T900_9PEZI</name>
<reference evidence="8 9" key="1">
    <citation type="submission" date="2024-02" db="EMBL/GenBank/DDBJ databases">
        <title>De novo assembly and annotation of 12 fungi associated with fruit tree decline syndrome in Ontario, Canada.</title>
        <authorList>
            <person name="Sulman M."/>
            <person name="Ellouze W."/>
            <person name="Ilyukhin E."/>
        </authorList>
    </citation>
    <scope>NUCLEOTIDE SEQUENCE [LARGE SCALE GENOMIC DNA]</scope>
    <source>
        <strain evidence="8 9">M1-105</strain>
    </source>
</reference>
<dbReference type="SUPFAM" id="SSF52016">
    <property type="entry name" value="LeuD/IlvD-like"/>
    <property type="match status" value="1"/>
</dbReference>
<feature type="domain" description="Aconitase A/isopropylmalate dehydratase small subunit swivel" evidence="6">
    <location>
        <begin position="533"/>
        <end position="662"/>
    </location>
</feature>
<dbReference type="PROSITE" id="PS00450">
    <property type="entry name" value="ACONITASE_1"/>
    <property type="match status" value="1"/>
</dbReference>
<evidence type="ECO:0000259" key="5">
    <source>
        <dbReference type="Pfam" id="PF00330"/>
    </source>
</evidence>
<keyword evidence="3" id="KW-0408">Iron</keyword>
<dbReference type="InterPro" id="IPR006680">
    <property type="entry name" value="Amidohydro-rel"/>
</dbReference>
<dbReference type="PROSITE" id="PS01244">
    <property type="entry name" value="ACONITASE_2"/>
    <property type="match status" value="1"/>
</dbReference>
<dbReference type="InterPro" id="IPR050926">
    <property type="entry name" value="Aconitase/IPM_isomerase"/>
</dbReference>
<dbReference type="InterPro" id="IPR036008">
    <property type="entry name" value="Aconitase_4Fe-4S_dom"/>
</dbReference>
<dbReference type="Pfam" id="PF04909">
    <property type="entry name" value="Amidohydro_2"/>
    <property type="match status" value="1"/>
</dbReference>
<evidence type="ECO:0000256" key="1">
    <source>
        <dbReference type="ARBA" id="ARBA00015940"/>
    </source>
</evidence>
<dbReference type="Pfam" id="PF00330">
    <property type="entry name" value="Aconitase"/>
    <property type="match status" value="2"/>
</dbReference>
<feature type="domain" description="Aconitase/3-isopropylmalate dehydratase large subunit alpha/beta/alpha" evidence="5">
    <location>
        <begin position="75"/>
        <end position="194"/>
    </location>
</feature>
<keyword evidence="2" id="KW-0479">Metal-binding</keyword>
<dbReference type="PANTHER" id="PTHR43160">
    <property type="entry name" value="ACONITATE HYDRATASE B"/>
    <property type="match status" value="1"/>
</dbReference>
<protein>
    <recommendedName>
        <fullName evidence="1">Aconitate hydratase, mitochondrial</fullName>
    </recommendedName>
</protein>
<dbReference type="SUPFAM" id="SSF53732">
    <property type="entry name" value="Aconitase iron-sulfur domain"/>
    <property type="match status" value="1"/>
</dbReference>
<keyword evidence="4" id="KW-0411">Iron-sulfur</keyword>
<dbReference type="Pfam" id="PF00694">
    <property type="entry name" value="Aconitase_C"/>
    <property type="match status" value="1"/>
</dbReference>
<accession>A0ABR3T900</accession>
<comment type="caution">
    <text evidence="8">The sequence shown here is derived from an EMBL/GenBank/DDBJ whole genome shotgun (WGS) entry which is preliminary data.</text>
</comment>
<dbReference type="Gene3D" id="3.20.19.10">
    <property type="entry name" value="Aconitase, domain 4"/>
    <property type="match status" value="1"/>
</dbReference>
<dbReference type="EMBL" id="JAJVDC020000008">
    <property type="protein sequence ID" value="KAL1636023.1"/>
    <property type="molecule type" value="Genomic_DNA"/>
</dbReference>
<dbReference type="InterPro" id="IPR015928">
    <property type="entry name" value="Aconitase/3IPM_dehydase_swvl"/>
</dbReference>
<proteinExistence type="predicted"/>
<evidence type="ECO:0000313" key="8">
    <source>
        <dbReference type="EMBL" id="KAL1636023.1"/>
    </source>
</evidence>
<dbReference type="PANTHER" id="PTHR43160:SF3">
    <property type="entry name" value="ACONITATE HYDRATASE, MITOCHONDRIAL"/>
    <property type="match status" value="1"/>
</dbReference>
<dbReference type="InterPro" id="IPR018136">
    <property type="entry name" value="Aconitase_4Fe-4S_BS"/>
</dbReference>
<dbReference type="InterPro" id="IPR032466">
    <property type="entry name" value="Metal_Hydrolase"/>
</dbReference>
<evidence type="ECO:0000256" key="2">
    <source>
        <dbReference type="ARBA" id="ARBA00022723"/>
    </source>
</evidence>
<evidence type="ECO:0000256" key="3">
    <source>
        <dbReference type="ARBA" id="ARBA00023004"/>
    </source>
</evidence>
<evidence type="ECO:0000313" key="9">
    <source>
        <dbReference type="Proteomes" id="UP001521116"/>
    </source>
</evidence>
<evidence type="ECO:0000259" key="7">
    <source>
        <dbReference type="Pfam" id="PF04909"/>
    </source>
</evidence>
<gene>
    <name evidence="8" type="ORF">SLS56_001375</name>
</gene>
<dbReference type="InterPro" id="IPR001030">
    <property type="entry name" value="Acoase/IPM_deHydtase_lsu_aba"/>
</dbReference>
<dbReference type="SUPFAM" id="SSF51556">
    <property type="entry name" value="Metallo-dependent hydrolases"/>
    <property type="match status" value="1"/>
</dbReference>
<feature type="domain" description="Aconitase/3-isopropylmalate dehydratase large subunit alpha/beta/alpha" evidence="5">
    <location>
        <begin position="195"/>
        <end position="454"/>
    </location>
</feature>
<sequence length="731" mass="80093">MEVSSQPGLEPILELLKSGNFWIKLSAPYRSSEQAPYYEDMKELVQILVKADPKRVLWGSDWRLCEPETQELDRGKSFLKLNPDRAACHNATATMALLQFISAELPEVQLPVTIHGDHLIVAEKGAEQDLENAKQQYREVYEFLASASARYNIGFWKPGSGIIHTILFENYAFPGGLIIGTDSHTPNAGGMGMLDIILKLAGIVSVSGGKSKIVEFFGPGTETLGATAMATVCNMSAEIGSTSCIFPFSDAMARYLSATKRDFIADAARSNMGLLRADKGSERYYDEIIEIDLDTLEPHINGPYTPDLSHPLSKFSNEVKGSEWPKELSHAMVGSCTNSSYEDLKKASELVRQAETAGLKPKVPFFVTAGSEQIRATVERDGILDTFQGAGAVLLSNSCGPCVGQWNRTEVEKGVANSVISSFNRNFVGRHDGNPGTHSFVTSPELVTAFAYSGSLHFNPLTDEVLDSQGQASKFTPPVAEDLPTSFESGENYYQPPAEDRLAVKVQVSPKSDKLQLLTPFEPWKPGNAEDLAILIKVKGKCTTDHISPAGPWYNYRGHLENISNNLLTGAENAFLPGDRGHALDLTTDTAAAVPAVARRYKAAGIRWCVVGENNYGEGSSREHAALEPRYLGGVAVVANSFARIHETNLKKQGMLPLTFADPDAYGRVREDDRVDILGVEGIEPGRQLTMRVRRRDGEAWETQLNHTYHDGQIPWLKYGSALNYIKSQKA</sequence>
<feature type="domain" description="Amidohydrolase-related" evidence="7">
    <location>
        <begin position="6"/>
        <end position="69"/>
    </location>
</feature>
<evidence type="ECO:0000259" key="6">
    <source>
        <dbReference type="Pfam" id="PF00694"/>
    </source>
</evidence>
<dbReference type="Proteomes" id="UP001521116">
    <property type="component" value="Unassembled WGS sequence"/>
</dbReference>